<keyword evidence="2" id="KW-1185">Reference proteome</keyword>
<dbReference type="Proteomes" id="UP001199525">
    <property type="component" value="Unassembled WGS sequence"/>
</dbReference>
<comment type="caution">
    <text evidence="1">The sequence shown here is derived from an EMBL/GenBank/DDBJ whole genome shotgun (WGS) entry which is preliminary data.</text>
</comment>
<evidence type="ECO:0000313" key="2">
    <source>
        <dbReference type="Proteomes" id="UP001199525"/>
    </source>
</evidence>
<name>A0ABS8IH88_9NOSO</name>
<reference evidence="1 2" key="1">
    <citation type="journal article" date="2021" name="Microorganisms">
        <title>Genome Evolution of Filamentous Cyanobacterium Nostoc Species: From Facultative Symbiosis to Free Living.</title>
        <authorList>
            <person name="Huo D."/>
            <person name="Li H."/>
            <person name="Cai F."/>
            <person name="Guo X."/>
            <person name="Qiao Z."/>
            <person name="Wang W."/>
            <person name="Yu G."/>
            <person name="Li R."/>
        </authorList>
    </citation>
    <scope>NUCLEOTIDE SEQUENCE [LARGE SCALE GENOMIC DNA]</scope>
    <source>
        <strain evidence="1 2">CHAB 5714</strain>
    </source>
</reference>
<evidence type="ECO:0008006" key="3">
    <source>
        <dbReference type="Google" id="ProtNLM"/>
    </source>
</evidence>
<organism evidence="1 2">
    <name type="scientific">Nostoc favosum CHAB5714</name>
    <dbReference type="NCBI Taxonomy" id="2780399"/>
    <lineage>
        <taxon>Bacteria</taxon>
        <taxon>Bacillati</taxon>
        <taxon>Cyanobacteriota</taxon>
        <taxon>Cyanophyceae</taxon>
        <taxon>Nostocales</taxon>
        <taxon>Nostocaceae</taxon>
        <taxon>Nostoc</taxon>
        <taxon>Nostoc favosum</taxon>
    </lineage>
</organism>
<gene>
    <name evidence="1" type="ORF">LC586_29045</name>
</gene>
<sequence length="207" mass="23154">MAVKLNIQADIINIKTDTPQQGDIFLVDTNVWFWQTYTNAGFGANASEFSIYLTYLNQALVNGATLTYSGLILAELAHIIEKTEYKIYMQSHGHLPLKEYRHNYPNERMNVVAEVQSAWSQVKALAVPVNLTVDDATTDAALNRFQSQAVDGYDLLLLEAISKAEVGKIQIITHDMDYAVVPGIQVFTSNNYVIQKANIQKKLSAIR</sequence>
<proteinExistence type="predicted"/>
<accession>A0ABS8IH88</accession>
<dbReference type="EMBL" id="JAIVFQ010000068">
    <property type="protein sequence ID" value="MCC5603133.1"/>
    <property type="molecule type" value="Genomic_DNA"/>
</dbReference>
<dbReference type="RefSeq" id="WP_229488661.1">
    <property type="nucleotide sequence ID" value="NZ_JAIVFQ010000068.1"/>
</dbReference>
<evidence type="ECO:0000313" key="1">
    <source>
        <dbReference type="EMBL" id="MCC5603133.1"/>
    </source>
</evidence>
<protein>
    <recommendedName>
        <fullName evidence="3">PIN domain-containing protein</fullName>
    </recommendedName>
</protein>